<evidence type="ECO:0000313" key="3">
    <source>
        <dbReference type="Proteomes" id="UP000297031"/>
    </source>
</evidence>
<proteinExistence type="predicted"/>
<name>A0A4P7VKH2_9BACT</name>
<dbReference type="Proteomes" id="UP000297031">
    <property type="component" value="Chromosome"/>
</dbReference>
<sequence>MIKQFVLAAVLLSSLQLTAEVTEYKGKSIYLPKELRANDFTDPASKWSYDRMACTDNIVLFWAPGFGGNIATAPDLEGHDMKVDLANLLDRLESFYKFFYNDLAFVKPGTKADKYRMMVMLDYSLEGTAYGGDYDGEIGALWIAPNRVQDKKLNCIAHELGHSFQSQVSCDGEGEGWGGSGFFEMASQWMLWQVNPDWPTDENYHLNAYRDGTHKAFLHLDNIYRSPYVLELWGEKHGRPIIAELFRQGKRGEDPVITYKRINGMTQDEFNDEMFMMQRRLINWDIDRVRDNMRPYANLWHTDMVDAGGRYRVAPSNCPENYGFNAIALEVPAPGKKVTVDFKGEAGRKGYNSVNVAKAGWRYGLVAVDVDGNATYGEMKRDRHGRIEYTAPADKQLAHLWLVVMGAPAEHWMNPHGRDNNEVDAQWPYSIKLSGTALRK</sequence>
<protein>
    <recommendedName>
        <fullName evidence="4">Avirulence protein</fullName>
    </recommendedName>
</protein>
<dbReference type="EMBL" id="CP039393">
    <property type="protein sequence ID" value="QCD36173.1"/>
    <property type="molecule type" value="Genomic_DNA"/>
</dbReference>
<accession>A0A4P7VKH2</accession>
<organism evidence="2 3">
    <name type="scientific">Muribaculum gordoncarteri</name>
    <dbReference type="NCBI Taxonomy" id="2530390"/>
    <lineage>
        <taxon>Bacteria</taxon>
        <taxon>Pseudomonadati</taxon>
        <taxon>Bacteroidota</taxon>
        <taxon>Bacteroidia</taxon>
        <taxon>Bacteroidales</taxon>
        <taxon>Muribaculaceae</taxon>
        <taxon>Muribaculum</taxon>
    </lineage>
</organism>
<feature type="signal peptide" evidence="1">
    <location>
        <begin position="1"/>
        <end position="19"/>
    </location>
</feature>
<keyword evidence="3" id="KW-1185">Reference proteome</keyword>
<dbReference type="KEGG" id="mgod:E7746_09935"/>
<dbReference type="Pfam" id="PF19527">
    <property type="entry name" value="DUF6055"/>
    <property type="match status" value="1"/>
</dbReference>
<dbReference type="AlphaFoldDB" id="A0A4P7VKH2"/>
<feature type="chain" id="PRO_5020389664" description="Avirulence protein" evidence="1">
    <location>
        <begin position="20"/>
        <end position="440"/>
    </location>
</feature>
<dbReference type="RefSeq" id="WP_136410695.1">
    <property type="nucleotide sequence ID" value="NZ_CP039393.1"/>
</dbReference>
<evidence type="ECO:0008006" key="4">
    <source>
        <dbReference type="Google" id="ProtNLM"/>
    </source>
</evidence>
<evidence type="ECO:0000313" key="2">
    <source>
        <dbReference type="EMBL" id="QCD36173.1"/>
    </source>
</evidence>
<evidence type="ECO:0000256" key="1">
    <source>
        <dbReference type="SAM" id="SignalP"/>
    </source>
</evidence>
<reference evidence="2 3" key="1">
    <citation type="submission" date="2019-02" db="EMBL/GenBank/DDBJ databases">
        <title>Isolation and identification of novel species under the genus Muribaculum.</title>
        <authorList>
            <person name="Miyake S."/>
            <person name="Ding Y."/>
            <person name="Low A."/>
            <person name="Soh M."/>
            <person name="Seedorf H."/>
        </authorList>
    </citation>
    <scope>NUCLEOTIDE SEQUENCE [LARGE SCALE GENOMIC DNA]</scope>
    <source>
        <strain evidence="2 3">TLL-A4</strain>
    </source>
</reference>
<keyword evidence="1" id="KW-0732">Signal</keyword>
<dbReference type="InterPro" id="IPR045690">
    <property type="entry name" value="DUF6055"/>
</dbReference>
<dbReference type="OrthoDB" id="9802005at2"/>
<gene>
    <name evidence="2" type="ORF">E7746_09935</name>
</gene>